<feature type="region of interest" description="Disordered" evidence="9">
    <location>
        <begin position="1"/>
        <end position="23"/>
    </location>
</feature>
<dbReference type="SMART" id="SM00490">
    <property type="entry name" value="HELICc"/>
    <property type="match status" value="1"/>
</dbReference>
<dbReference type="SUPFAM" id="SSF52540">
    <property type="entry name" value="P-loop containing nucleoside triphosphate hydrolases"/>
    <property type="match status" value="1"/>
</dbReference>
<feature type="compositionally biased region" description="Basic and acidic residues" evidence="9">
    <location>
        <begin position="698"/>
        <end position="718"/>
    </location>
</feature>
<dbReference type="InterPro" id="IPR059023">
    <property type="entry name" value="RNA_hel_CTD"/>
</dbReference>
<proteinExistence type="inferred from homology"/>
<dbReference type="Pfam" id="PF21010">
    <property type="entry name" value="HA2_C"/>
    <property type="match status" value="1"/>
</dbReference>
<feature type="region of interest" description="Disordered" evidence="9">
    <location>
        <begin position="445"/>
        <end position="481"/>
    </location>
</feature>
<dbReference type="InterPro" id="IPR002464">
    <property type="entry name" value="DNA/RNA_helicase_DEAH_CS"/>
</dbReference>
<dbReference type="FunFam" id="1.20.120.1080:FF:000002">
    <property type="entry name" value="Putative ATP-dependent RNA helicase DHX36"/>
    <property type="match status" value="1"/>
</dbReference>
<dbReference type="InterPro" id="IPR014001">
    <property type="entry name" value="Helicase_ATP-bd"/>
</dbReference>
<dbReference type="GO" id="GO:0005524">
    <property type="term" value="F:ATP binding"/>
    <property type="evidence" value="ECO:0007669"/>
    <property type="project" value="UniProtKB-KW"/>
</dbReference>
<evidence type="ECO:0000259" key="11">
    <source>
        <dbReference type="PROSITE" id="PS51194"/>
    </source>
</evidence>
<evidence type="ECO:0000256" key="6">
    <source>
        <dbReference type="ARBA" id="ARBA00022884"/>
    </source>
</evidence>
<dbReference type="Pfam" id="PF00271">
    <property type="entry name" value="Helicase_C"/>
    <property type="match status" value="1"/>
</dbReference>
<dbReference type="GO" id="GO:0003723">
    <property type="term" value="F:RNA binding"/>
    <property type="evidence" value="ECO:0007669"/>
    <property type="project" value="UniProtKB-KW"/>
</dbReference>
<accession>A0A7S0IGJ7</accession>
<dbReference type="EMBL" id="HBEQ01010773">
    <property type="protein sequence ID" value="CAD8521246.1"/>
    <property type="molecule type" value="Transcribed_RNA"/>
</dbReference>
<dbReference type="InterPro" id="IPR011709">
    <property type="entry name" value="DEAD-box_helicase_OB_fold"/>
</dbReference>
<feature type="compositionally biased region" description="Basic residues" evidence="9">
    <location>
        <begin position="54"/>
        <end position="70"/>
    </location>
</feature>
<evidence type="ECO:0000313" key="12">
    <source>
        <dbReference type="EMBL" id="CAD8521246.1"/>
    </source>
</evidence>
<evidence type="ECO:0000256" key="7">
    <source>
        <dbReference type="ARBA" id="ARBA00047984"/>
    </source>
</evidence>
<evidence type="ECO:0000256" key="4">
    <source>
        <dbReference type="ARBA" id="ARBA00022806"/>
    </source>
</evidence>
<dbReference type="InterPro" id="IPR007502">
    <property type="entry name" value="Helicase-assoc_dom"/>
</dbReference>
<dbReference type="Gene3D" id="3.40.50.300">
    <property type="entry name" value="P-loop containing nucleotide triphosphate hydrolases"/>
    <property type="match status" value="2"/>
</dbReference>
<feature type="compositionally biased region" description="Basic and acidic residues" evidence="9">
    <location>
        <begin position="371"/>
        <end position="385"/>
    </location>
</feature>
<dbReference type="CDD" id="cd18791">
    <property type="entry name" value="SF2_C_RHA"/>
    <property type="match status" value="1"/>
</dbReference>
<feature type="region of interest" description="Disordered" evidence="9">
    <location>
        <begin position="296"/>
        <end position="319"/>
    </location>
</feature>
<feature type="domain" description="Helicase C-terminal" evidence="11">
    <location>
        <begin position="766"/>
        <end position="942"/>
    </location>
</feature>
<dbReference type="GO" id="GO:0016787">
    <property type="term" value="F:hydrolase activity"/>
    <property type="evidence" value="ECO:0007669"/>
    <property type="project" value="UniProtKB-KW"/>
</dbReference>
<keyword evidence="6" id="KW-0694">RNA-binding</keyword>
<dbReference type="CDD" id="cd17917">
    <property type="entry name" value="DEXHc_RHA-like"/>
    <property type="match status" value="1"/>
</dbReference>
<dbReference type="PANTHER" id="PTHR18934:SF237">
    <property type="entry name" value="ATP-DEPENDENT DNA_RNA HELICASE DHX36"/>
    <property type="match status" value="1"/>
</dbReference>
<dbReference type="GO" id="GO:0005634">
    <property type="term" value="C:nucleus"/>
    <property type="evidence" value="ECO:0007669"/>
    <property type="project" value="TreeGrafter"/>
</dbReference>
<dbReference type="EC" id="3.6.4.13" evidence="1"/>
<gene>
    <name evidence="12" type="ORF">MCOM1403_LOCUS8676</name>
</gene>
<feature type="compositionally biased region" description="Gly residues" evidence="9">
    <location>
        <begin position="1111"/>
        <end position="1124"/>
    </location>
</feature>
<evidence type="ECO:0000256" key="8">
    <source>
        <dbReference type="ARBA" id="ARBA00060772"/>
    </source>
</evidence>
<dbReference type="InterPro" id="IPR048333">
    <property type="entry name" value="HA2_WH"/>
</dbReference>
<dbReference type="SMART" id="SM00847">
    <property type="entry name" value="HA2"/>
    <property type="match status" value="1"/>
</dbReference>
<dbReference type="Pfam" id="PF00270">
    <property type="entry name" value="DEAD"/>
    <property type="match status" value="1"/>
</dbReference>
<evidence type="ECO:0000256" key="2">
    <source>
        <dbReference type="ARBA" id="ARBA00022741"/>
    </source>
</evidence>
<feature type="compositionally biased region" description="Basic and acidic residues" evidence="9">
    <location>
        <begin position="333"/>
        <end position="344"/>
    </location>
</feature>
<dbReference type="InterPro" id="IPR001650">
    <property type="entry name" value="Helicase_C-like"/>
</dbReference>
<feature type="compositionally biased region" description="Low complexity" evidence="9">
    <location>
        <begin position="464"/>
        <end position="476"/>
    </location>
</feature>
<feature type="region of interest" description="Disordered" evidence="9">
    <location>
        <begin position="1105"/>
        <end position="1177"/>
    </location>
</feature>
<protein>
    <recommendedName>
        <fullName evidence="1">RNA helicase</fullName>
        <ecNumber evidence="1">3.6.4.13</ecNumber>
    </recommendedName>
</protein>
<dbReference type="SMART" id="SM00487">
    <property type="entry name" value="DEXDc"/>
    <property type="match status" value="1"/>
</dbReference>
<dbReference type="PROSITE" id="PS51194">
    <property type="entry name" value="HELICASE_CTER"/>
    <property type="match status" value="1"/>
</dbReference>
<feature type="domain" description="Helicase ATP-binding" evidence="10">
    <location>
        <begin position="504"/>
        <end position="674"/>
    </location>
</feature>
<organism evidence="12">
    <name type="scientific">Micromonas pusilla</name>
    <name type="common">Picoplanktonic green alga</name>
    <name type="synonym">Chromulina pusilla</name>
    <dbReference type="NCBI Taxonomy" id="38833"/>
    <lineage>
        <taxon>Eukaryota</taxon>
        <taxon>Viridiplantae</taxon>
        <taxon>Chlorophyta</taxon>
        <taxon>Mamiellophyceae</taxon>
        <taxon>Mamiellales</taxon>
        <taxon>Mamiellaceae</taxon>
        <taxon>Micromonas</taxon>
    </lineage>
</organism>
<dbReference type="Pfam" id="PF07717">
    <property type="entry name" value="OB_NTP_bind"/>
    <property type="match status" value="1"/>
</dbReference>
<evidence type="ECO:0000256" key="1">
    <source>
        <dbReference type="ARBA" id="ARBA00012552"/>
    </source>
</evidence>
<feature type="compositionally biased region" description="Basic and acidic residues" evidence="9">
    <location>
        <begin position="9"/>
        <end position="21"/>
    </location>
</feature>
<evidence type="ECO:0000256" key="9">
    <source>
        <dbReference type="SAM" id="MobiDB-lite"/>
    </source>
</evidence>
<keyword evidence="4" id="KW-0347">Helicase</keyword>
<comment type="similarity">
    <text evidence="8">Belongs to the DExH box helicase family.</text>
</comment>
<feature type="region of interest" description="Disordered" evidence="9">
    <location>
        <begin position="53"/>
        <end position="94"/>
    </location>
</feature>
<dbReference type="InterPro" id="IPR011545">
    <property type="entry name" value="DEAD/DEAH_box_helicase_dom"/>
</dbReference>
<dbReference type="PANTHER" id="PTHR18934">
    <property type="entry name" value="ATP-DEPENDENT RNA HELICASE"/>
    <property type="match status" value="1"/>
</dbReference>
<evidence type="ECO:0000259" key="10">
    <source>
        <dbReference type="PROSITE" id="PS51192"/>
    </source>
</evidence>
<name>A0A7S0IGJ7_MICPS</name>
<dbReference type="Gene3D" id="1.20.120.1080">
    <property type="match status" value="1"/>
</dbReference>
<feature type="compositionally biased region" description="Low complexity" evidence="9">
    <location>
        <begin position="71"/>
        <end position="82"/>
    </location>
</feature>
<dbReference type="PROSITE" id="PS00690">
    <property type="entry name" value="DEAH_ATP_HELICASE"/>
    <property type="match status" value="1"/>
</dbReference>
<keyword evidence="3" id="KW-0378">Hydrolase</keyword>
<evidence type="ECO:0000256" key="3">
    <source>
        <dbReference type="ARBA" id="ARBA00022801"/>
    </source>
</evidence>
<dbReference type="GO" id="GO:0003724">
    <property type="term" value="F:RNA helicase activity"/>
    <property type="evidence" value="ECO:0007669"/>
    <property type="project" value="UniProtKB-EC"/>
</dbReference>
<sequence length="1360" mass="146071">MKATAPAVDAERDRAEAFNEQRRRRTTRALDWLILNCDDDALPAQFREEAQLQRSKRAAKGAKGGAKRRGAAGTAGETVAKTSQGGNSEQPDSRVARLAARLRVAGFGPNAALAASRAADGDGDTALRELCAALGPSRADALDAARAALSAAGAGDDLSESQIADILRTAQRDELASLPRPKHAPRGYSPAQLRCVLSFDVGGVVQLGAREYAGSLEIDLNESPLYPFELPSAMAFAHPALRFEECAAVNAALCEHAATGLCGRPFLADLLEWCEGGEVAVAVEAARERVRKGTLTFDDCDSNTDATAGEAGDESDRAGERYVSDAMGAVRLNADERTPEESTGDKSQLARQITAGDKSQPARPSTTNRPTPEERAVAMESRRVAASEQSAAAKRADALAAEEVAREAFERTEKAAARVAELEARAATNPRVAAESERLLRELRRREKGLASSTGRIRSDDAEGGTSNGSSNGSSDGSERNEFDAGIYAQRERLPAWSKRSALLRAIDANQVTIVAGETGCGKTTQLPQFILDDAIARGEGGRCSLICTQPRRISAASVASRVAEERGEKLGAKGASVGYKIRLESVASESTRILFVTTGVLLRRLAEDPLLAGVSHVIVDEVHERSLDSDFLLVLLRDVLPHRPTLRVVLMSATLNAAAFGAYFAGAAVATIPGFTHPVQEHYLEDILQVTGYVPDRGSDRTRGKGSARDGSRDGDKTAAPSYRIHPAREAEFIDSLSRRGYLPSVCDTLRAIDQSVIDYDLVTKLVEHVCASMEPGAILVFMPGIAEISKLHECLGTNPTVRAATGGGKYLIGLHSTLSTAEQRTIFEHPPSGTRKIVIATNIAETSITIDDVVYVVDSGKCKENGYDPNTRMQLLLERWVSRASAKQRRGRAGRVRPGRCFRVYTRQMHDEVFDEHTMPEIKRVPLEGLCLQIQLQRMSGGIAGFLGKALEPPEEDSIKSAIKTLRQIGALDEKENLTSLGQHLASLPVDVRVGKMLLYGAVLGCLGPVLTIAAVLGGRSPFVAPLDKRADADAAKRMFAEDQSDHLTNLNAFNAWLDARALGKGAETAFTRDNFLSFRTLEGIADLRAQFAQLLHEAGFLGTDGKSRGGGRGRGAGGRGARGVRTIPAPRGAAGSDTSAPSPPPPAVAESAQSRFNPRRWGRRGAPPPDDPIWLEANRNSNNTRLVKAVLVAGLYPNLVKVGVPHKPSAPPRLHYLSDEGKEESLQVHPSSVNYGAKKYASRWLVYHERVQTTGVYVRDCSTVTPYQLLLFGGKIEVRHAEGTLSLDRWATFKAPARVGVLLKEIRARLDGVLRDKIERPDEDVFASGGPVVEAILQLLNTEPATAAPTNPNSVYS</sequence>
<dbReference type="Pfam" id="PF26026">
    <property type="entry name" value="RNA_hel_CTD"/>
    <property type="match status" value="1"/>
</dbReference>
<evidence type="ECO:0000256" key="5">
    <source>
        <dbReference type="ARBA" id="ARBA00022840"/>
    </source>
</evidence>
<feature type="region of interest" description="Disordered" evidence="9">
    <location>
        <begin position="696"/>
        <end position="721"/>
    </location>
</feature>
<feature type="region of interest" description="Disordered" evidence="9">
    <location>
        <begin position="331"/>
        <end position="390"/>
    </location>
</feature>
<comment type="catalytic activity">
    <reaction evidence="7">
        <text>ATP + H2O = ADP + phosphate + H(+)</text>
        <dbReference type="Rhea" id="RHEA:13065"/>
        <dbReference type="ChEBI" id="CHEBI:15377"/>
        <dbReference type="ChEBI" id="CHEBI:15378"/>
        <dbReference type="ChEBI" id="CHEBI:30616"/>
        <dbReference type="ChEBI" id="CHEBI:43474"/>
        <dbReference type="ChEBI" id="CHEBI:456216"/>
        <dbReference type="EC" id="3.6.4.13"/>
    </reaction>
</comment>
<reference evidence="12" key="1">
    <citation type="submission" date="2021-01" db="EMBL/GenBank/DDBJ databases">
        <authorList>
            <person name="Corre E."/>
            <person name="Pelletier E."/>
            <person name="Niang G."/>
            <person name="Scheremetjew M."/>
            <person name="Finn R."/>
            <person name="Kale V."/>
            <person name="Holt S."/>
            <person name="Cochrane G."/>
            <person name="Meng A."/>
            <person name="Brown T."/>
            <person name="Cohen L."/>
        </authorList>
    </citation>
    <scope>NUCLEOTIDE SEQUENCE</scope>
    <source>
        <strain evidence="12">CCMP1723</strain>
    </source>
</reference>
<dbReference type="FunFam" id="3.40.50.300:FF:000500">
    <property type="entry name" value="ATP-dependent RNA helicase DHX29"/>
    <property type="match status" value="1"/>
</dbReference>
<dbReference type="PROSITE" id="PS51192">
    <property type="entry name" value="HELICASE_ATP_BIND_1"/>
    <property type="match status" value="1"/>
</dbReference>
<dbReference type="Pfam" id="PF04408">
    <property type="entry name" value="WHD_HA2"/>
    <property type="match status" value="1"/>
</dbReference>
<keyword evidence="2" id="KW-0547">Nucleotide-binding</keyword>
<dbReference type="InterPro" id="IPR027417">
    <property type="entry name" value="P-loop_NTPase"/>
</dbReference>
<keyword evidence="5" id="KW-0067">ATP-binding</keyword>